<dbReference type="OMA" id="CLIKVLM"/>
<organism evidence="1">
    <name type="scientific">Citrobacter rodentium</name>
    <dbReference type="NCBI Taxonomy" id="67825"/>
    <lineage>
        <taxon>Bacteria</taxon>
        <taxon>Pseudomonadati</taxon>
        <taxon>Pseudomonadota</taxon>
        <taxon>Gammaproteobacteria</taxon>
        <taxon>Enterobacterales</taxon>
        <taxon>Enterobacteriaceae</taxon>
        <taxon>Citrobacter</taxon>
    </lineage>
</organism>
<dbReference type="AlphaFoldDB" id="A0A482PPR8"/>
<dbReference type="InterPro" id="IPR004375">
    <property type="entry name" value="NanQ/TabA/YiaL"/>
</dbReference>
<dbReference type="InterPro" id="IPR037012">
    <property type="entry name" value="NanQ/TabA/YiaL_sf"/>
</dbReference>
<sequence length="150" mass="16853">MIVGNIHHLQSWLPEELREAIEYIKANVTEATEKGKHDIDGNRLFYLISEDTTEPFEQRRAEYHARYLDIQIVLKGQEGMTFSTLPADTPDTDWLADKDIAFLAAGEQEKTVILSEGDFVVFYPGEVHKPLCAVGAPAQVRKAVVKLLVA</sequence>
<dbReference type="GO" id="GO:0005829">
    <property type="term" value="C:cytosol"/>
    <property type="evidence" value="ECO:0007669"/>
    <property type="project" value="TreeGrafter"/>
</dbReference>
<evidence type="ECO:0000313" key="1">
    <source>
        <dbReference type="EMBL" id="QBY29720.1"/>
    </source>
</evidence>
<reference evidence="1" key="1">
    <citation type="submission" date="2019-03" db="EMBL/GenBank/DDBJ databases">
        <title>Complete genome sequence of enteropathogenic Citrobacter rodentium strain DBS100.</title>
        <authorList>
            <person name="Popov G."/>
            <person name="Fiebig A."/>
            <person name="Shideler S."/>
            <person name="Coombes B."/>
            <person name="Savchenko A."/>
        </authorList>
    </citation>
    <scope>NUCLEOTIDE SEQUENCE</scope>
    <source>
        <strain evidence="1">DBS100</strain>
    </source>
</reference>
<proteinExistence type="predicted"/>
<protein>
    <submittedName>
        <fullName evidence="1">YhcH/YjgK/YiaL family protein</fullName>
    </submittedName>
</protein>
<dbReference type="Pfam" id="PF04074">
    <property type="entry name" value="DUF386"/>
    <property type="match status" value="1"/>
</dbReference>
<dbReference type="RefSeq" id="WP_012907403.1">
    <property type="nucleotide sequence ID" value="NZ_CAJTBI010000044.1"/>
</dbReference>
<dbReference type="Gene3D" id="2.60.120.370">
    <property type="entry name" value="YhcH/YjgK/YiaL"/>
    <property type="match status" value="1"/>
</dbReference>
<gene>
    <name evidence="1" type="ORF">E2R62_13235</name>
</gene>
<name>A0A482PPR8_CITRO</name>
<dbReference type="PANTHER" id="PTHR34986:SF4">
    <property type="entry name" value="EVOLVED BETA-GALACTOSIDASE SUBUNIT BETA-RELATED"/>
    <property type="match status" value="1"/>
</dbReference>
<dbReference type="SUPFAM" id="SSF51197">
    <property type="entry name" value="Clavaminate synthase-like"/>
    <property type="match status" value="1"/>
</dbReference>
<dbReference type="NCBIfam" id="TIGR00022">
    <property type="entry name" value="YhcH/YjgK/YiaL family protein"/>
    <property type="match status" value="1"/>
</dbReference>
<accession>A0A482PPR8</accession>
<dbReference type="GO" id="GO:0044010">
    <property type="term" value="P:single-species biofilm formation"/>
    <property type="evidence" value="ECO:0007669"/>
    <property type="project" value="TreeGrafter"/>
</dbReference>
<dbReference type="EMBL" id="CP038008">
    <property type="protein sequence ID" value="QBY29720.1"/>
    <property type="molecule type" value="Genomic_DNA"/>
</dbReference>
<dbReference type="PANTHER" id="PTHR34986">
    <property type="entry name" value="EVOLVED BETA-GALACTOSIDASE SUBUNIT BETA"/>
    <property type="match status" value="1"/>
</dbReference>